<gene>
    <name evidence="1" type="ORF">VNO78_24142</name>
</gene>
<proteinExistence type="predicted"/>
<keyword evidence="2" id="KW-1185">Reference proteome</keyword>
<dbReference type="EMBL" id="JAYMYS010000006">
    <property type="protein sequence ID" value="KAK7389282.1"/>
    <property type="molecule type" value="Genomic_DNA"/>
</dbReference>
<protein>
    <submittedName>
        <fullName evidence="1">Uncharacterized protein</fullName>
    </submittedName>
</protein>
<organism evidence="1 2">
    <name type="scientific">Psophocarpus tetragonolobus</name>
    <name type="common">Winged bean</name>
    <name type="synonym">Dolichos tetragonolobus</name>
    <dbReference type="NCBI Taxonomy" id="3891"/>
    <lineage>
        <taxon>Eukaryota</taxon>
        <taxon>Viridiplantae</taxon>
        <taxon>Streptophyta</taxon>
        <taxon>Embryophyta</taxon>
        <taxon>Tracheophyta</taxon>
        <taxon>Spermatophyta</taxon>
        <taxon>Magnoliopsida</taxon>
        <taxon>eudicotyledons</taxon>
        <taxon>Gunneridae</taxon>
        <taxon>Pentapetalae</taxon>
        <taxon>rosids</taxon>
        <taxon>fabids</taxon>
        <taxon>Fabales</taxon>
        <taxon>Fabaceae</taxon>
        <taxon>Papilionoideae</taxon>
        <taxon>50 kb inversion clade</taxon>
        <taxon>NPAAA clade</taxon>
        <taxon>indigoferoid/millettioid clade</taxon>
        <taxon>Phaseoleae</taxon>
        <taxon>Psophocarpus</taxon>
    </lineage>
</organism>
<accession>A0AAN9S4V2</accession>
<reference evidence="1 2" key="1">
    <citation type="submission" date="2024-01" db="EMBL/GenBank/DDBJ databases">
        <title>The genomes of 5 underutilized Papilionoideae crops provide insights into root nodulation and disease resistanc.</title>
        <authorList>
            <person name="Jiang F."/>
        </authorList>
    </citation>
    <scope>NUCLEOTIDE SEQUENCE [LARGE SCALE GENOMIC DNA]</scope>
    <source>
        <strain evidence="1">DUOXIRENSHENG_FW03</strain>
        <tissue evidence="1">Leaves</tissue>
    </source>
</reference>
<dbReference type="Proteomes" id="UP001386955">
    <property type="component" value="Unassembled WGS sequence"/>
</dbReference>
<sequence length="163" mass="18566">MNSVGLFLGRRFSLFSATWELLKLMDRRVCKSSSTNPNGKYITISKRSNGNDTLAWNLKYDGEFFIRTMYKLINGLDPVVEKGEIVFHTFRDCMVTKEVWKVVVDGELKNDFFSMDVKIWILVNIGENVDINVSNWSFMIGITLGFGNSVVEFDSLAAISLVK</sequence>
<dbReference type="AlphaFoldDB" id="A0AAN9S4V2"/>
<name>A0AAN9S4V2_PSOTE</name>
<comment type="caution">
    <text evidence="1">The sequence shown here is derived from an EMBL/GenBank/DDBJ whole genome shotgun (WGS) entry which is preliminary data.</text>
</comment>
<evidence type="ECO:0000313" key="1">
    <source>
        <dbReference type="EMBL" id="KAK7389282.1"/>
    </source>
</evidence>
<evidence type="ECO:0000313" key="2">
    <source>
        <dbReference type="Proteomes" id="UP001386955"/>
    </source>
</evidence>